<dbReference type="GeneID" id="63841656"/>
<organism evidence="1 2">
    <name type="scientific">Cryphonectria parasitica (strain ATCC 38755 / EP155)</name>
    <dbReference type="NCBI Taxonomy" id="660469"/>
    <lineage>
        <taxon>Eukaryota</taxon>
        <taxon>Fungi</taxon>
        <taxon>Dikarya</taxon>
        <taxon>Ascomycota</taxon>
        <taxon>Pezizomycotina</taxon>
        <taxon>Sordariomycetes</taxon>
        <taxon>Sordariomycetidae</taxon>
        <taxon>Diaporthales</taxon>
        <taxon>Cryphonectriaceae</taxon>
        <taxon>Cryphonectria-Endothia species complex</taxon>
        <taxon>Cryphonectria</taxon>
    </lineage>
</organism>
<protein>
    <submittedName>
        <fullName evidence="1">Uncharacterized protein</fullName>
    </submittedName>
</protein>
<evidence type="ECO:0000313" key="2">
    <source>
        <dbReference type="Proteomes" id="UP000803844"/>
    </source>
</evidence>
<sequence length="50" mass="5720">MRDEDLCLVEETDQPNVYLDPGGYTVLVHCRQMLYICGVSEMHTHLCTCS</sequence>
<dbReference type="RefSeq" id="XP_040781095.1">
    <property type="nucleotide sequence ID" value="XM_040924527.1"/>
</dbReference>
<keyword evidence="2" id="KW-1185">Reference proteome</keyword>
<proteinExistence type="predicted"/>
<dbReference type="EMBL" id="MU032344">
    <property type="protein sequence ID" value="KAF3770134.1"/>
    <property type="molecule type" value="Genomic_DNA"/>
</dbReference>
<gene>
    <name evidence="1" type="ORF">M406DRAFT_53729</name>
</gene>
<reference evidence="1" key="1">
    <citation type="journal article" date="2020" name="Phytopathology">
        <title>Genome sequence of the chestnut blight fungus Cryphonectria parasitica EP155: A fundamental resource for an archetypical invasive plant pathogen.</title>
        <authorList>
            <person name="Crouch J.A."/>
            <person name="Dawe A."/>
            <person name="Aerts A."/>
            <person name="Barry K."/>
            <person name="Churchill A.C.L."/>
            <person name="Grimwood J."/>
            <person name="Hillman B."/>
            <person name="Milgroom M.G."/>
            <person name="Pangilinan J."/>
            <person name="Smith M."/>
            <person name="Salamov A."/>
            <person name="Schmutz J."/>
            <person name="Yadav J."/>
            <person name="Grigoriev I.V."/>
            <person name="Nuss D."/>
        </authorList>
    </citation>
    <scope>NUCLEOTIDE SEQUENCE</scope>
    <source>
        <strain evidence="1">EP155</strain>
    </source>
</reference>
<name>A0A9P5CSZ9_CRYP1</name>
<evidence type="ECO:0000313" key="1">
    <source>
        <dbReference type="EMBL" id="KAF3770134.1"/>
    </source>
</evidence>
<feature type="non-terminal residue" evidence="1">
    <location>
        <position position="50"/>
    </location>
</feature>
<accession>A0A9P5CSZ9</accession>
<dbReference type="AlphaFoldDB" id="A0A9P5CSZ9"/>
<comment type="caution">
    <text evidence="1">The sequence shown here is derived from an EMBL/GenBank/DDBJ whole genome shotgun (WGS) entry which is preliminary data.</text>
</comment>
<dbReference type="Proteomes" id="UP000803844">
    <property type="component" value="Unassembled WGS sequence"/>
</dbReference>